<feature type="compositionally biased region" description="Acidic residues" evidence="2">
    <location>
        <begin position="829"/>
        <end position="845"/>
    </location>
</feature>
<name>A0A370U063_9HELO</name>
<proteinExistence type="predicted"/>
<comment type="caution">
    <text evidence="3">The sequence shown here is derived from an EMBL/GenBank/DDBJ whole genome shotgun (WGS) entry which is preliminary data.</text>
</comment>
<evidence type="ECO:0000256" key="1">
    <source>
        <dbReference type="SAM" id="Coils"/>
    </source>
</evidence>
<dbReference type="GeneID" id="43593983"/>
<protein>
    <submittedName>
        <fullName evidence="3">Uncharacterized protein</fullName>
    </submittedName>
</protein>
<feature type="coiled-coil region" evidence="1">
    <location>
        <begin position="512"/>
        <end position="566"/>
    </location>
</feature>
<reference evidence="3 4" key="1">
    <citation type="journal article" date="2018" name="IMA Fungus">
        <title>IMA Genome-F 9: Draft genome sequence of Annulohypoxylon stygium, Aspergillus mulundensis, Berkeleyomyces basicola (syn. Thielaviopsis basicola), Ceratocystis smalleyi, two Cercospora beticola strains, Coleophoma cylindrospora, Fusarium fracticaudum, Phialophora cf. hyalina, and Morchella septimelata.</title>
        <authorList>
            <person name="Wingfield B.D."/>
            <person name="Bills G.F."/>
            <person name="Dong Y."/>
            <person name="Huang W."/>
            <person name="Nel W.J."/>
            <person name="Swalarsk-Parry B.S."/>
            <person name="Vaghefi N."/>
            <person name="Wilken P.M."/>
            <person name="An Z."/>
            <person name="de Beer Z.W."/>
            <person name="De Vos L."/>
            <person name="Chen L."/>
            <person name="Duong T.A."/>
            <person name="Gao Y."/>
            <person name="Hammerbacher A."/>
            <person name="Kikkert J.R."/>
            <person name="Li Y."/>
            <person name="Li H."/>
            <person name="Li K."/>
            <person name="Li Q."/>
            <person name="Liu X."/>
            <person name="Ma X."/>
            <person name="Naidoo K."/>
            <person name="Pethybridge S.J."/>
            <person name="Sun J."/>
            <person name="Steenkamp E.T."/>
            <person name="van der Nest M.A."/>
            <person name="van Wyk S."/>
            <person name="Wingfield M.J."/>
            <person name="Xiong C."/>
            <person name="Yue Q."/>
            <person name="Zhang X."/>
        </authorList>
    </citation>
    <scope>NUCLEOTIDE SEQUENCE [LARGE SCALE GENOMIC DNA]</scope>
    <source>
        <strain evidence="3 4">BP 5553</strain>
    </source>
</reference>
<gene>
    <name evidence="3" type="ORF">BP5553_01134</name>
</gene>
<dbReference type="RefSeq" id="XP_031873811.1">
    <property type="nucleotide sequence ID" value="XM_032009757.1"/>
</dbReference>
<evidence type="ECO:0000313" key="4">
    <source>
        <dbReference type="Proteomes" id="UP000254866"/>
    </source>
</evidence>
<organism evidence="3 4">
    <name type="scientific">Venustampulla echinocandica</name>
    <dbReference type="NCBI Taxonomy" id="2656787"/>
    <lineage>
        <taxon>Eukaryota</taxon>
        <taxon>Fungi</taxon>
        <taxon>Dikarya</taxon>
        <taxon>Ascomycota</taxon>
        <taxon>Pezizomycotina</taxon>
        <taxon>Leotiomycetes</taxon>
        <taxon>Helotiales</taxon>
        <taxon>Pleuroascaceae</taxon>
        <taxon>Venustampulla</taxon>
    </lineage>
</organism>
<dbReference type="AlphaFoldDB" id="A0A370U063"/>
<keyword evidence="1" id="KW-0175">Coiled coil</keyword>
<feature type="region of interest" description="Disordered" evidence="2">
    <location>
        <begin position="617"/>
        <end position="656"/>
    </location>
</feature>
<dbReference type="OrthoDB" id="5425422at2759"/>
<feature type="region of interest" description="Disordered" evidence="2">
    <location>
        <begin position="823"/>
        <end position="855"/>
    </location>
</feature>
<dbReference type="Proteomes" id="UP000254866">
    <property type="component" value="Unassembled WGS sequence"/>
</dbReference>
<dbReference type="EMBL" id="NPIC01000001">
    <property type="protein sequence ID" value="RDL41155.1"/>
    <property type="molecule type" value="Genomic_DNA"/>
</dbReference>
<feature type="compositionally biased region" description="Acidic residues" evidence="2">
    <location>
        <begin position="183"/>
        <end position="193"/>
    </location>
</feature>
<accession>A0A370U063</accession>
<keyword evidence="4" id="KW-1185">Reference proteome</keyword>
<evidence type="ECO:0000313" key="3">
    <source>
        <dbReference type="EMBL" id="RDL41155.1"/>
    </source>
</evidence>
<evidence type="ECO:0000256" key="2">
    <source>
        <dbReference type="SAM" id="MobiDB-lite"/>
    </source>
</evidence>
<feature type="region of interest" description="Disordered" evidence="2">
    <location>
        <begin position="170"/>
        <end position="194"/>
    </location>
</feature>
<sequence>MSRPANIVTTGSLVSGFGVGTGTGAGTFVGTISIPATPVEALPDDAKILKPLLLSSDYDKVCEQTSDKAFWYGIYNKATKAQREQEGRASELILANVETTSETGKYSEIDEDAHGEVFQYCQERSKILEALNIKIEQHNKISNHPANFGKVRIQVFGPFGKVRLAKLLKSNDPAPQNEHPDEHDDTDENDDEEMLKQSNAHWTILESLPAKLKGDLMKSHSLVAAIHTYRTHIMNADTSREHTTKGKLDLHNHYTEEFGKEVAKAIGKYNKRITGKTKQLQGKIAQLKEYKNIGLTYVPKYSDPGMDAETQEEEELLQKPDDQYFGQPDDPVPDSVKAIQSKMGGEMGCVRRLLLNPLDQQARDNFDRYQDLARAATVEAGHQASKFDINEANLASFWVQNILGSAALYNSLVNGTDSQDILQTYNSFRVQANDFVEKCQFPKNFADSLVPDIADLQASHLQLPPVDSPLVISQIIAMRARLEGPQGSLHTLIYLHTAAISGRTNSEQLAKYQEAAAEVTKVTHEIKSLTQQKCVTDNYSFTDLLLEELVRQADNMASLRENCRSNSGVSIHDDELDQYMVFVTKYWFSNGPWNGGIIGAVLGDSPQLLKQHRALPRVEPRVEPPVEEPQGTPDPSSGPFKYPKRQNKPDLLPSNKIDHHGVVKDIQSWISVGGRDKLLVKYQVPGKSKLAYLLLSGSDVKGTLSDFKQDYPGFEETRGRASDLESLRFKDVEVYTVAPTFREEHKDDYTNAPVTIVAVYIGDEPKWFGKSELVTKYGNQIRDKMETHVEAAGITKEYEGYVKPRKYQETVRARKPRVPIWRRENTTQVEEEEEEEEEDSEDQEGIDMSNEETMKLFRLMLAAQKGPKTRQRGGKRK</sequence>